<sequence length="650" mass="67541">MKTLIIYAILLLFSTVSAQPFTILSLTEPIPEEDALFGWSVSAAGDVNGDGFHDVLVGARLAEVDGLRSAGEAFLFLGPYLISVVPLTESVPESAAYFGRTVSAAGDVDGDGFDDVIVGAPGSDGRAVVFLGPDLESAIPLTEPVPERWANFGISVSGAGDVNGDGFDDVIVGSEESEVGGLHGAAEAFVFLGPALDSVISLTEPVPEEFARFGATVSGAGDVNGDGFDDVIVGARGANPWGITDAGEAFLFLGPDLDSVIPLTEPVPEQSAFFAGSVSGAGDVNGDGVDDVIVGARYADPWGISAAGEVFLFLGPDLDSVIPLSEPVPEELALFGWSVSGAGDVNGDGFNDVLVGAAGTVDGLAMAGEAFLFLGPDLDSVISFSEPAPDSDAGFSYSLSGAGDVDGDSLSDLVVGAPLGDVHGMETAGEAFVFFTRTASIEKDGGVLSLDAPPDTVFVDSSYGVMATVLNLGNVVLTFNVVATIDGHGDTVQVSGLAPDSSIQVTFENWQVPSTDSVSYTMTVCTRVLDDVDSTNDCGEKSIFAYNPVGVEEQSSEFNVRGLRFELLQNEPNPFGQRTVIGYSLPAAGAVTLEVYDITGRLVKTLVDEHQKLGSYRIEWKAKTASSGIYFYRLQAGGFRDTKKMTLLKK</sequence>
<dbReference type="Pfam" id="PF01839">
    <property type="entry name" value="FG-GAP"/>
    <property type="match status" value="7"/>
</dbReference>
<name>A0A523USW5_UNCT6</name>
<dbReference type="EMBL" id="SOJN01000078">
    <property type="protein sequence ID" value="TET45637.1"/>
    <property type="molecule type" value="Genomic_DNA"/>
</dbReference>
<feature type="domain" description="CARDB" evidence="5">
    <location>
        <begin position="450"/>
        <end position="536"/>
    </location>
</feature>
<dbReference type="InterPro" id="IPR000413">
    <property type="entry name" value="Integrin_alpha"/>
</dbReference>
<dbReference type="Pfam" id="PF07705">
    <property type="entry name" value="CARDB"/>
    <property type="match status" value="1"/>
</dbReference>
<dbReference type="InterPro" id="IPR028994">
    <property type="entry name" value="Integrin_alpha_N"/>
</dbReference>
<dbReference type="PANTHER" id="PTHR23220">
    <property type="entry name" value="INTEGRIN ALPHA"/>
    <property type="match status" value="1"/>
</dbReference>
<dbReference type="Gene3D" id="2.130.10.130">
    <property type="entry name" value="Integrin alpha, N-terminal"/>
    <property type="match status" value="4"/>
</dbReference>
<evidence type="ECO:0000256" key="1">
    <source>
        <dbReference type="ARBA" id="ARBA00022729"/>
    </source>
</evidence>
<feature type="chain" id="PRO_5021801836" evidence="4">
    <location>
        <begin position="19"/>
        <end position="650"/>
    </location>
</feature>
<dbReference type="GO" id="GO:0007160">
    <property type="term" value="P:cell-matrix adhesion"/>
    <property type="evidence" value="ECO:0007669"/>
    <property type="project" value="TreeGrafter"/>
</dbReference>
<dbReference type="PROSITE" id="PS51470">
    <property type="entry name" value="FG_GAP"/>
    <property type="match status" value="5"/>
</dbReference>
<evidence type="ECO:0000259" key="5">
    <source>
        <dbReference type="Pfam" id="PF07705"/>
    </source>
</evidence>
<evidence type="ECO:0000313" key="7">
    <source>
        <dbReference type="Proteomes" id="UP000315525"/>
    </source>
</evidence>
<dbReference type="Proteomes" id="UP000315525">
    <property type="component" value="Unassembled WGS sequence"/>
</dbReference>
<dbReference type="GO" id="GO:0007229">
    <property type="term" value="P:integrin-mediated signaling pathway"/>
    <property type="evidence" value="ECO:0007669"/>
    <property type="project" value="TreeGrafter"/>
</dbReference>
<dbReference type="GO" id="GO:0098609">
    <property type="term" value="P:cell-cell adhesion"/>
    <property type="evidence" value="ECO:0007669"/>
    <property type="project" value="TreeGrafter"/>
</dbReference>
<dbReference type="SMART" id="SM00191">
    <property type="entry name" value="Int_alpha"/>
    <property type="match status" value="7"/>
</dbReference>
<dbReference type="NCBIfam" id="TIGR04183">
    <property type="entry name" value="Por_Secre_tail"/>
    <property type="match status" value="1"/>
</dbReference>
<dbReference type="GO" id="GO:0009897">
    <property type="term" value="C:external side of plasma membrane"/>
    <property type="evidence" value="ECO:0007669"/>
    <property type="project" value="TreeGrafter"/>
</dbReference>
<proteinExistence type="predicted"/>
<dbReference type="PRINTS" id="PR01185">
    <property type="entry name" value="INTEGRINA"/>
</dbReference>
<keyword evidence="3" id="KW-0325">Glycoprotein</keyword>
<feature type="signal peptide" evidence="4">
    <location>
        <begin position="1"/>
        <end position="18"/>
    </location>
</feature>
<dbReference type="SUPFAM" id="SSF69318">
    <property type="entry name" value="Integrin alpha N-terminal domain"/>
    <property type="match status" value="3"/>
</dbReference>
<accession>A0A523USW5</accession>
<dbReference type="InterPro" id="IPR013783">
    <property type="entry name" value="Ig-like_fold"/>
</dbReference>
<dbReference type="InterPro" id="IPR013519">
    <property type="entry name" value="Int_alpha_beta-p"/>
</dbReference>
<dbReference type="GO" id="GO:0033627">
    <property type="term" value="P:cell adhesion mediated by integrin"/>
    <property type="evidence" value="ECO:0007669"/>
    <property type="project" value="TreeGrafter"/>
</dbReference>
<protein>
    <submittedName>
        <fullName evidence="6">T9SS type A sorting domain-containing protein</fullName>
    </submittedName>
</protein>
<dbReference type="Gene3D" id="2.60.40.4070">
    <property type="match status" value="1"/>
</dbReference>
<dbReference type="InterPro" id="IPR011635">
    <property type="entry name" value="CARDB"/>
</dbReference>
<dbReference type="Gene3D" id="2.60.40.10">
    <property type="entry name" value="Immunoglobulins"/>
    <property type="match status" value="1"/>
</dbReference>
<comment type="caution">
    <text evidence="6">The sequence shown here is derived from an EMBL/GenBank/DDBJ whole genome shotgun (WGS) entry which is preliminary data.</text>
</comment>
<keyword evidence="2" id="KW-0677">Repeat</keyword>
<dbReference type="GO" id="GO:0005178">
    <property type="term" value="F:integrin binding"/>
    <property type="evidence" value="ECO:0007669"/>
    <property type="project" value="TreeGrafter"/>
</dbReference>
<evidence type="ECO:0000256" key="4">
    <source>
        <dbReference type="SAM" id="SignalP"/>
    </source>
</evidence>
<dbReference type="AlphaFoldDB" id="A0A523USW5"/>
<keyword evidence="1 4" id="KW-0732">Signal</keyword>
<dbReference type="InterPro" id="IPR013517">
    <property type="entry name" value="FG-GAP"/>
</dbReference>
<dbReference type="GO" id="GO:0008305">
    <property type="term" value="C:integrin complex"/>
    <property type="evidence" value="ECO:0007669"/>
    <property type="project" value="InterPro"/>
</dbReference>
<evidence type="ECO:0000256" key="3">
    <source>
        <dbReference type="ARBA" id="ARBA00023180"/>
    </source>
</evidence>
<gene>
    <name evidence="6" type="ORF">E3J62_06695</name>
</gene>
<dbReference type="InterPro" id="IPR026444">
    <property type="entry name" value="Secre_tail"/>
</dbReference>
<reference evidence="6 7" key="1">
    <citation type="submission" date="2019-03" db="EMBL/GenBank/DDBJ databases">
        <title>Metabolic potential of uncultured bacteria and archaea associated with petroleum seepage in deep-sea sediments.</title>
        <authorList>
            <person name="Dong X."/>
            <person name="Hubert C."/>
        </authorList>
    </citation>
    <scope>NUCLEOTIDE SEQUENCE [LARGE SCALE GENOMIC DNA]</scope>
    <source>
        <strain evidence="6">E44_bin18</strain>
    </source>
</reference>
<organism evidence="6 7">
    <name type="scientific">candidate division TA06 bacterium</name>
    <dbReference type="NCBI Taxonomy" id="2250710"/>
    <lineage>
        <taxon>Bacteria</taxon>
        <taxon>Bacteria division TA06</taxon>
    </lineage>
</organism>
<evidence type="ECO:0000313" key="6">
    <source>
        <dbReference type="EMBL" id="TET45637.1"/>
    </source>
</evidence>
<evidence type="ECO:0000256" key="2">
    <source>
        <dbReference type="ARBA" id="ARBA00022737"/>
    </source>
</evidence>
<dbReference type="PANTHER" id="PTHR23220:SF122">
    <property type="entry name" value="INTEGRIN ALPHA-PS1"/>
    <property type="match status" value="1"/>
</dbReference>